<reference evidence="2" key="1">
    <citation type="submission" date="2020-01" db="EMBL/GenBank/DDBJ databases">
        <authorList>
            <person name="Meier V. D."/>
            <person name="Meier V D."/>
        </authorList>
    </citation>
    <scope>NUCLEOTIDE SEQUENCE</scope>
    <source>
        <strain evidence="2">HLG_WM_MAG_06</strain>
    </source>
</reference>
<dbReference type="Gene3D" id="1.25.40.10">
    <property type="entry name" value="Tetratricopeptide repeat domain"/>
    <property type="match status" value="1"/>
</dbReference>
<dbReference type="InterPro" id="IPR019734">
    <property type="entry name" value="TPR_rpt"/>
</dbReference>
<dbReference type="InterPro" id="IPR011990">
    <property type="entry name" value="TPR-like_helical_dom_sf"/>
</dbReference>
<evidence type="ECO:0000256" key="1">
    <source>
        <dbReference type="PROSITE-ProRule" id="PRU00339"/>
    </source>
</evidence>
<dbReference type="PROSITE" id="PS50005">
    <property type="entry name" value="TPR"/>
    <property type="match status" value="1"/>
</dbReference>
<dbReference type="Pfam" id="PF13174">
    <property type="entry name" value="TPR_6"/>
    <property type="match status" value="1"/>
</dbReference>
<accession>A0A6S6TUA2</accession>
<name>A0A6S6TUA2_9BACT</name>
<dbReference type="SMART" id="SM00028">
    <property type="entry name" value="TPR"/>
    <property type="match status" value="3"/>
</dbReference>
<proteinExistence type="predicted"/>
<evidence type="ECO:0000313" key="2">
    <source>
        <dbReference type="EMBL" id="CAA6819748.1"/>
    </source>
</evidence>
<dbReference type="SUPFAM" id="SSF48452">
    <property type="entry name" value="TPR-like"/>
    <property type="match status" value="1"/>
</dbReference>
<gene>
    <name evidence="2" type="ORF">HELGO_WM1407</name>
</gene>
<dbReference type="AlphaFoldDB" id="A0A6S6TUA2"/>
<dbReference type="EMBL" id="CACVAP010000093">
    <property type="protein sequence ID" value="CAA6819748.1"/>
    <property type="molecule type" value="Genomic_DNA"/>
</dbReference>
<feature type="repeat" description="TPR" evidence="1">
    <location>
        <begin position="67"/>
        <end position="100"/>
    </location>
</feature>
<keyword evidence="1" id="KW-0802">TPR repeat</keyword>
<sequence>MLYKIYYLLGRVLESKKKWELALSFYLKIPNNTIANYRTAYCYKQRKDYGNAVYFFQKAISKDESKAHWHLNLAESLLELNKEDKALLPLKKVLSLNPKKNKKITQLLKKLKQGIPEEDTFVNSIILVDPNNVKMTISGYTEENPDLLFLEFYTRKNKIDLQAFSHTIDIKNITLADNGIFEAEVILPLSLLVTEDSNVVNHTWDFNLIINNKKVRLKYFQESKNLLKYNNFDIIPYQTNSKTFSIFSIRKNSKIQQTDKKHLTLIITRIDEETFFIQNMIKLANILASLSYQVTLVTLDLKVNQNNFAISPKVNFDYVSTVFLSDREKDIDFNSSNVIPSESYVKDFQNYFSHLNTDILYLPIFGEFFLNKILVLKQDNITTILAEYNKRRYISYINLLSNNNEISMDMVINKVQSQHFFENINVVSAVHIIYPEVASLFKQITDKTIITTALNEDDIRKEWEQSLVLLNKNNQNTEDIFY</sequence>
<protein>
    <submittedName>
        <fullName evidence="2">Uncharacterized protein</fullName>
    </submittedName>
</protein>
<organism evidence="2">
    <name type="scientific">uncultured Sulfurovum sp</name>
    <dbReference type="NCBI Taxonomy" id="269237"/>
    <lineage>
        <taxon>Bacteria</taxon>
        <taxon>Pseudomonadati</taxon>
        <taxon>Campylobacterota</taxon>
        <taxon>Epsilonproteobacteria</taxon>
        <taxon>Campylobacterales</taxon>
        <taxon>Sulfurovaceae</taxon>
        <taxon>Sulfurovum</taxon>
        <taxon>environmental samples</taxon>
    </lineage>
</organism>